<dbReference type="PANTHER" id="PTHR43833:SF5">
    <property type="entry name" value="TRK SYSTEM POTASSIUM UPTAKE PROTEIN TRKA"/>
    <property type="match status" value="1"/>
</dbReference>
<dbReference type="PANTHER" id="PTHR43833">
    <property type="entry name" value="POTASSIUM CHANNEL PROTEIN 2-RELATED-RELATED"/>
    <property type="match status" value="1"/>
</dbReference>
<organism evidence="9 10">
    <name type="scientific">Salinactinospora qingdaonensis</name>
    <dbReference type="NCBI Taxonomy" id="702744"/>
    <lineage>
        <taxon>Bacteria</taxon>
        <taxon>Bacillati</taxon>
        <taxon>Actinomycetota</taxon>
        <taxon>Actinomycetes</taxon>
        <taxon>Streptosporangiales</taxon>
        <taxon>Nocardiopsidaceae</taxon>
        <taxon>Salinactinospora</taxon>
    </lineage>
</organism>
<protein>
    <recommendedName>
        <fullName evidence="1">Trk system potassium uptake protein TrkA</fullName>
    </recommendedName>
</protein>
<dbReference type="SUPFAM" id="SSF51735">
    <property type="entry name" value="NAD(P)-binding Rossmann-fold domains"/>
    <property type="match status" value="1"/>
</dbReference>
<evidence type="ECO:0000256" key="1">
    <source>
        <dbReference type="ARBA" id="ARBA00017378"/>
    </source>
</evidence>
<evidence type="ECO:0000256" key="4">
    <source>
        <dbReference type="ARBA" id="ARBA00022958"/>
    </source>
</evidence>
<keyword evidence="6" id="KW-0406">Ion transport</keyword>
<keyword evidence="10" id="KW-1185">Reference proteome</keyword>
<dbReference type="InterPro" id="IPR036721">
    <property type="entry name" value="RCK_C_sf"/>
</dbReference>
<evidence type="ECO:0000256" key="2">
    <source>
        <dbReference type="ARBA" id="ARBA00022448"/>
    </source>
</evidence>
<evidence type="ECO:0000259" key="7">
    <source>
        <dbReference type="PROSITE" id="PS51201"/>
    </source>
</evidence>
<accession>A0ABP7EYU5</accession>
<feature type="domain" description="RCK C-terminal" evidence="8">
    <location>
        <begin position="138"/>
        <end position="222"/>
    </location>
</feature>
<dbReference type="InterPro" id="IPR003148">
    <property type="entry name" value="RCK_N"/>
</dbReference>
<dbReference type="EMBL" id="BAABDD010000002">
    <property type="protein sequence ID" value="GAA3728038.1"/>
    <property type="molecule type" value="Genomic_DNA"/>
</dbReference>
<dbReference type="PRINTS" id="PR00335">
    <property type="entry name" value="KUPTAKETRKA"/>
</dbReference>
<proteinExistence type="predicted"/>
<keyword evidence="2" id="KW-0813">Transport</keyword>
<evidence type="ECO:0000313" key="9">
    <source>
        <dbReference type="EMBL" id="GAA3728038.1"/>
    </source>
</evidence>
<evidence type="ECO:0000256" key="3">
    <source>
        <dbReference type="ARBA" id="ARBA00022538"/>
    </source>
</evidence>
<evidence type="ECO:0000256" key="5">
    <source>
        <dbReference type="ARBA" id="ARBA00023027"/>
    </source>
</evidence>
<dbReference type="PROSITE" id="PS51201">
    <property type="entry name" value="RCK_N"/>
    <property type="match status" value="1"/>
</dbReference>
<dbReference type="InterPro" id="IPR006037">
    <property type="entry name" value="RCK_C"/>
</dbReference>
<dbReference type="InterPro" id="IPR050721">
    <property type="entry name" value="Trk_Ktr_HKT_K-transport"/>
</dbReference>
<sequence length="236" mass="24785">MMRVAIAGAGGVGRSIATELTGNGHEVLLIERDSRAIGVDELPGAEWLLADACELSSLEDARLGEFDVVVAATGDDKVNLVLSLLAKTEFRVSRVVARINDPDNEWLFTQAWGVDVAVSPPRLMAALVDGVPGTDDASGALALMTLPDTDLLEFTLPPGAPHAGRPAEELSRDLPEDVVLVAVVRNGHVRAPRAETMLETGDDLVFLSSADVSELLAETLAPHEGTGPATVPAPEE</sequence>
<feature type="domain" description="RCK N-terminal" evidence="7">
    <location>
        <begin position="1"/>
        <end position="118"/>
    </location>
</feature>
<dbReference type="Gene3D" id="3.40.50.720">
    <property type="entry name" value="NAD(P)-binding Rossmann-like Domain"/>
    <property type="match status" value="1"/>
</dbReference>
<comment type="caution">
    <text evidence="9">The sequence shown here is derived from an EMBL/GenBank/DDBJ whole genome shotgun (WGS) entry which is preliminary data.</text>
</comment>
<dbReference type="SUPFAM" id="SSF116726">
    <property type="entry name" value="TrkA C-terminal domain-like"/>
    <property type="match status" value="1"/>
</dbReference>
<gene>
    <name evidence="9" type="ORF">GCM10022402_05920</name>
</gene>
<dbReference type="Gene3D" id="3.30.70.1450">
    <property type="entry name" value="Regulator of K+ conductance, C-terminal domain"/>
    <property type="match status" value="1"/>
</dbReference>
<dbReference type="InterPro" id="IPR036291">
    <property type="entry name" value="NAD(P)-bd_dom_sf"/>
</dbReference>
<dbReference type="Pfam" id="PF02080">
    <property type="entry name" value="TrkA_C"/>
    <property type="match status" value="1"/>
</dbReference>
<name>A0ABP7EYU5_9ACTN</name>
<dbReference type="PROSITE" id="PS51202">
    <property type="entry name" value="RCK_C"/>
    <property type="match status" value="1"/>
</dbReference>
<keyword evidence="5" id="KW-0520">NAD</keyword>
<evidence type="ECO:0000256" key="6">
    <source>
        <dbReference type="ARBA" id="ARBA00023065"/>
    </source>
</evidence>
<dbReference type="Pfam" id="PF02254">
    <property type="entry name" value="TrkA_N"/>
    <property type="match status" value="1"/>
</dbReference>
<dbReference type="InterPro" id="IPR006036">
    <property type="entry name" value="K_uptake_TrkA"/>
</dbReference>
<reference evidence="10" key="1">
    <citation type="journal article" date="2019" name="Int. J. Syst. Evol. Microbiol.">
        <title>The Global Catalogue of Microorganisms (GCM) 10K type strain sequencing project: providing services to taxonomists for standard genome sequencing and annotation.</title>
        <authorList>
            <consortium name="The Broad Institute Genomics Platform"/>
            <consortium name="The Broad Institute Genome Sequencing Center for Infectious Disease"/>
            <person name="Wu L."/>
            <person name="Ma J."/>
        </authorList>
    </citation>
    <scope>NUCLEOTIDE SEQUENCE [LARGE SCALE GENOMIC DNA]</scope>
    <source>
        <strain evidence="10">JCM 17137</strain>
    </source>
</reference>
<evidence type="ECO:0000259" key="8">
    <source>
        <dbReference type="PROSITE" id="PS51202"/>
    </source>
</evidence>
<keyword evidence="3" id="KW-0633">Potassium transport</keyword>
<dbReference type="Proteomes" id="UP001500908">
    <property type="component" value="Unassembled WGS sequence"/>
</dbReference>
<keyword evidence="4" id="KW-0630">Potassium</keyword>
<evidence type="ECO:0000313" key="10">
    <source>
        <dbReference type="Proteomes" id="UP001500908"/>
    </source>
</evidence>